<evidence type="ECO:0000313" key="3">
    <source>
        <dbReference type="EMBL" id="BAJ30286.1"/>
    </source>
</evidence>
<dbReference type="PATRIC" id="fig|452652.3.peg.4488"/>
<accession>E4NFK6</accession>
<evidence type="ECO:0000313" key="4">
    <source>
        <dbReference type="Proteomes" id="UP000007076"/>
    </source>
</evidence>
<dbReference type="Gene3D" id="2.60.120.260">
    <property type="entry name" value="Galactose-binding domain-like"/>
    <property type="match status" value="1"/>
</dbReference>
<reference evidence="3 4" key="1">
    <citation type="journal article" date="2010" name="DNA Res.">
        <title>Genome sequence of Kitasatospora setae NBRC 14216T: an evolutionary snapshot of the family Streptomycetaceae.</title>
        <authorList>
            <person name="Ichikawa N."/>
            <person name="Oguchi A."/>
            <person name="Ikeda H."/>
            <person name="Ishikawa J."/>
            <person name="Kitani S."/>
            <person name="Watanabe Y."/>
            <person name="Nakamura S."/>
            <person name="Katano Y."/>
            <person name="Kishi E."/>
            <person name="Sasagawa M."/>
            <person name="Ankai A."/>
            <person name="Fukui S."/>
            <person name="Hashimoto Y."/>
            <person name="Kamata S."/>
            <person name="Otoguro M."/>
            <person name="Tanikawa S."/>
            <person name="Nihira T."/>
            <person name="Horinouchi S."/>
            <person name="Ohnishi Y."/>
            <person name="Hayakawa M."/>
            <person name="Kuzuyama T."/>
            <person name="Arisawa A."/>
            <person name="Nomoto F."/>
            <person name="Miura H."/>
            <person name="Takahashi Y."/>
            <person name="Fujita N."/>
        </authorList>
    </citation>
    <scope>NUCLEOTIDE SEQUENCE [LARGE SCALE GENOMIC DNA]</scope>
    <source>
        <strain evidence="4">ATCC 33774 / DSM 43861 / JCM 3304 / KCC A-0304 / NBRC 14216 / KM-6054</strain>
    </source>
</reference>
<organism evidence="3 4">
    <name type="scientific">Kitasatospora setae (strain ATCC 33774 / DSM 43861 / JCM 3304 / KCC A-0304 / NBRC 14216 / KM-6054)</name>
    <name type="common">Streptomyces setae</name>
    <dbReference type="NCBI Taxonomy" id="452652"/>
    <lineage>
        <taxon>Bacteria</taxon>
        <taxon>Bacillati</taxon>
        <taxon>Actinomycetota</taxon>
        <taxon>Actinomycetes</taxon>
        <taxon>Kitasatosporales</taxon>
        <taxon>Streptomycetaceae</taxon>
        <taxon>Kitasatospora</taxon>
    </lineage>
</organism>
<protein>
    <recommendedName>
        <fullName evidence="2">F5/8 type C domain-containing protein</fullName>
    </recommendedName>
</protein>
<keyword evidence="1" id="KW-0732">Signal</keyword>
<proteinExistence type="predicted"/>
<evidence type="ECO:0000259" key="2">
    <source>
        <dbReference type="PROSITE" id="PS50022"/>
    </source>
</evidence>
<dbReference type="InterPro" id="IPR000421">
    <property type="entry name" value="FA58C"/>
</dbReference>
<keyword evidence="4" id="KW-1185">Reference proteome</keyword>
<dbReference type="EMBL" id="AP010968">
    <property type="protein sequence ID" value="BAJ30286.1"/>
    <property type="molecule type" value="Genomic_DNA"/>
</dbReference>
<dbReference type="InterPro" id="IPR013785">
    <property type="entry name" value="Aldolase_TIM"/>
</dbReference>
<dbReference type="STRING" id="452652.KSE_45030"/>
<dbReference type="Gene3D" id="3.20.20.70">
    <property type="entry name" value="Aldolase class I"/>
    <property type="match status" value="1"/>
</dbReference>
<dbReference type="RefSeq" id="WP_014137585.1">
    <property type="nucleotide sequence ID" value="NC_016109.1"/>
</dbReference>
<evidence type="ECO:0000256" key="1">
    <source>
        <dbReference type="SAM" id="SignalP"/>
    </source>
</evidence>
<dbReference type="AlphaFoldDB" id="E4NFK6"/>
<dbReference type="InterPro" id="IPR008979">
    <property type="entry name" value="Galactose-bd-like_sf"/>
</dbReference>
<gene>
    <name evidence="3" type="ordered locus">KSE_45030</name>
</gene>
<dbReference type="CAZy" id="CBM32">
    <property type="family name" value="Carbohydrate-Binding Module Family 32"/>
</dbReference>
<feature type="chain" id="PRO_5003185259" description="F5/8 type C domain-containing protein" evidence="1">
    <location>
        <begin position="36"/>
        <end position="410"/>
    </location>
</feature>
<name>E4NFK6_KITSK</name>
<feature type="domain" description="F5/8 type C" evidence="2">
    <location>
        <begin position="275"/>
        <end position="410"/>
    </location>
</feature>
<sequence length="410" mass="42970">MPATPRPAPAPRRVLTLLLAVAAALLPLAPAPAHAAPAGFTLYDDTAYATAAVGHGAVPANLVPNRVCTPLVAGGALPAEADWKALVAQYDTHPDAPLVLDCESLYLTGTAAIAADHLNRLATLQGWARQVAPTQTIGWYGLLGNTATAHQGLYRQLIAQDRNTAFFPSAYTYATGYDGWLSTLRGNLAAAAQIDPAVPVLPYVWPQYHDGTGALSLTWVPAAQFAFQLATLRDLGLPGAVIWGGSNPAVCDTACQDGAGAQGWLPATRAFLDWSAGPEATAQDLAAGRPVTVSSSYDSTLTGPNAVDGNPYTRWASSYADPQEITVDLGSVRAVEGVRLVWNTGYGSAYRVRLSTDGTAWTTVRTVTGGTGGVEYLTGLHGTGRYLRLELTARGTAYAYSLWSLDAYAV</sequence>
<dbReference type="PROSITE" id="PS50022">
    <property type="entry name" value="FA58C_3"/>
    <property type="match status" value="1"/>
</dbReference>
<dbReference type="HOGENOM" id="CLU_670453_0_0_11"/>
<feature type="signal peptide" evidence="1">
    <location>
        <begin position="1"/>
        <end position="35"/>
    </location>
</feature>
<dbReference type="SUPFAM" id="SSF49785">
    <property type="entry name" value="Galactose-binding domain-like"/>
    <property type="match status" value="1"/>
</dbReference>
<dbReference type="Proteomes" id="UP000007076">
    <property type="component" value="Chromosome"/>
</dbReference>
<dbReference type="KEGG" id="ksk:KSE_45030"/>
<dbReference type="eggNOG" id="COG2273">
    <property type="taxonomic scope" value="Bacteria"/>
</dbReference>
<dbReference type="Pfam" id="PF00754">
    <property type="entry name" value="F5_F8_type_C"/>
    <property type="match status" value="1"/>
</dbReference>